<dbReference type="GeneID" id="116288098"/>
<evidence type="ECO:0000313" key="3">
    <source>
        <dbReference type="RefSeq" id="XP_031550694.1"/>
    </source>
</evidence>
<sequence length="134" mass="14828">MYRELLTFIALICINVLGFRVTGVAIGNPRRSSYWDPSRFVPLSHLMPGGQGVTYLSDLTQNLADDMSSQIALGGQQVSAVGQAIENHEDAKSEEIQHVSDIVDSNYKSTAVDNEEEEQEINEGDGYEENEAEY</sequence>
<proteinExistence type="predicted"/>
<dbReference type="OrthoDB" id="5988979at2759"/>
<dbReference type="InParanoid" id="A0A6P8H2S3"/>
<dbReference type="KEGG" id="aten:116288098"/>
<name>A0A6P8H2S3_ACTTE</name>
<feature type="region of interest" description="Disordered" evidence="1">
    <location>
        <begin position="110"/>
        <end position="134"/>
    </location>
</feature>
<protein>
    <submittedName>
        <fullName evidence="3">Uncharacterized protein LOC116288098</fullName>
    </submittedName>
</protein>
<reference evidence="3" key="1">
    <citation type="submission" date="2025-08" db="UniProtKB">
        <authorList>
            <consortium name="RefSeq"/>
        </authorList>
    </citation>
    <scope>IDENTIFICATION</scope>
    <source>
        <tissue evidence="3">Tentacle</tissue>
    </source>
</reference>
<evidence type="ECO:0000313" key="2">
    <source>
        <dbReference type="Proteomes" id="UP000515163"/>
    </source>
</evidence>
<evidence type="ECO:0000256" key="1">
    <source>
        <dbReference type="SAM" id="MobiDB-lite"/>
    </source>
</evidence>
<organism evidence="2 3">
    <name type="scientific">Actinia tenebrosa</name>
    <name type="common">Australian red waratah sea anemone</name>
    <dbReference type="NCBI Taxonomy" id="6105"/>
    <lineage>
        <taxon>Eukaryota</taxon>
        <taxon>Metazoa</taxon>
        <taxon>Cnidaria</taxon>
        <taxon>Anthozoa</taxon>
        <taxon>Hexacorallia</taxon>
        <taxon>Actiniaria</taxon>
        <taxon>Actiniidae</taxon>
        <taxon>Actinia</taxon>
    </lineage>
</organism>
<feature type="compositionally biased region" description="Acidic residues" evidence="1">
    <location>
        <begin position="113"/>
        <end position="134"/>
    </location>
</feature>
<dbReference type="AlphaFoldDB" id="A0A6P8H2S3"/>
<dbReference type="Proteomes" id="UP000515163">
    <property type="component" value="Unplaced"/>
</dbReference>
<accession>A0A6P8H2S3</accession>
<keyword evidence="2" id="KW-1185">Reference proteome</keyword>
<dbReference type="RefSeq" id="XP_031550694.1">
    <property type="nucleotide sequence ID" value="XM_031694834.1"/>
</dbReference>
<gene>
    <name evidence="3" type="primary">LOC116288098</name>
</gene>